<gene>
    <name evidence="3" type="ORF">E5351_08715</name>
</gene>
<comment type="similarity">
    <text evidence="1 2">Belongs to the phD/YefM antitoxin family.</text>
</comment>
<reference evidence="3 4" key="1">
    <citation type="submission" date="2019-04" db="EMBL/GenBank/DDBJ databases">
        <title>Microbes associate with the intestines of laboratory mice.</title>
        <authorList>
            <person name="Navarre W."/>
            <person name="Wong E."/>
            <person name="Huang K."/>
            <person name="Tropini C."/>
            <person name="Ng K."/>
            <person name="Yu B."/>
        </authorList>
    </citation>
    <scope>NUCLEOTIDE SEQUENCE [LARGE SCALE GENOMIC DNA]</scope>
    <source>
        <strain evidence="3 4">NM61_E11</strain>
    </source>
</reference>
<comment type="function">
    <text evidence="2">Antitoxin component of a type II toxin-antitoxin (TA) system.</text>
</comment>
<protein>
    <recommendedName>
        <fullName evidence="2">Antitoxin</fullName>
    </recommendedName>
</protein>
<proteinExistence type="inferred from homology"/>
<dbReference type="RefSeq" id="WP_004046291.1">
    <property type="nucleotide sequence ID" value="NZ_AQFR02000003.1"/>
</dbReference>
<evidence type="ECO:0000256" key="1">
    <source>
        <dbReference type="ARBA" id="ARBA00009981"/>
    </source>
</evidence>
<name>A0A4S2BBI8_9LACO</name>
<dbReference type="InterPro" id="IPR036165">
    <property type="entry name" value="YefM-like_sf"/>
</dbReference>
<evidence type="ECO:0000313" key="4">
    <source>
        <dbReference type="Proteomes" id="UP000309117"/>
    </source>
</evidence>
<evidence type="ECO:0000256" key="2">
    <source>
        <dbReference type="RuleBase" id="RU362080"/>
    </source>
</evidence>
<sequence>MEVESYSNVKNNLKFFMKKVKKEHKPIIITSKNNEENSVLMSKDEYDNLIENTYIRSSQANVKHIMKSWSQLKNAGVKKRRKD</sequence>
<accession>A0A4S2BBI8</accession>
<dbReference type="SUPFAM" id="SSF143120">
    <property type="entry name" value="YefM-like"/>
    <property type="match status" value="1"/>
</dbReference>
<dbReference type="Gene3D" id="3.40.1620.10">
    <property type="entry name" value="YefM-like domain"/>
    <property type="match status" value="1"/>
</dbReference>
<evidence type="ECO:0000313" key="3">
    <source>
        <dbReference type="EMBL" id="TGY11739.1"/>
    </source>
</evidence>
<dbReference type="Proteomes" id="UP000309117">
    <property type="component" value="Unassembled WGS sequence"/>
</dbReference>
<dbReference type="Pfam" id="PF02604">
    <property type="entry name" value="PhdYeFM_antitox"/>
    <property type="match status" value="1"/>
</dbReference>
<dbReference type="AlphaFoldDB" id="A0A4S2BBI8"/>
<dbReference type="EMBL" id="SRYV01000017">
    <property type="protein sequence ID" value="TGY11739.1"/>
    <property type="molecule type" value="Genomic_DNA"/>
</dbReference>
<organism evidence="3 4">
    <name type="scientific">Lactobacillus intestinalis</name>
    <dbReference type="NCBI Taxonomy" id="151781"/>
    <lineage>
        <taxon>Bacteria</taxon>
        <taxon>Bacillati</taxon>
        <taxon>Bacillota</taxon>
        <taxon>Bacilli</taxon>
        <taxon>Lactobacillales</taxon>
        <taxon>Lactobacillaceae</taxon>
        <taxon>Lactobacillus</taxon>
    </lineage>
</organism>
<dbReference type="InterPro" id="IPR006442">
    <property type="entry name" value="Antitoxin_Phd/YefM"/>
</dbReference>
<comment type="caution">
    <text evidence="3">The sequence shown here is derived from an EMBL/GenBank/DDBJ whole genome shotgun (WGS) entry which is preliminary data.</text>
</comment>
<dbReference type="NCBIfam" id="TIGR01552">
    <property type="entry name" value="phd_fam"/>
    <property type="match status" value="1"/>
</dbReference>